<evidence type="ECO:0000256" key="2">
    <source>
        <dbReference type="ARBA" id="ARBA00006825"/>
    </source>
</evidence>
<dbReference type="SUPFAM" id="SSF55347">
    <property type="entry name" value="Glyceraldehyde-3-phosphate dehydrogenase-like, C-terminal domain"/>
    <property type="match status" value="1"/>
</dbReference>
<name>A0A9D9HRD7_9SPIR</name>
<feature type="binding site" evidence="9">
    <location>
        <position position="222"/>
    </location>
    <ligand>
        <name>1-deoxy-D-xylulose 5-phosphate</name>
        <dbReference type="ChEBI" id="CHEBI:57792"/>
    </ligand>
</feature>
<feature type="binding site" evidence="9">
    <location>
        <position position="118"/>
    </location>
    <ligand>
        <name>NADPH</name>
        <dbReference type="ChEBI" id="CHEBI:57783"/>
    </ligand>
</feature>
<dbReference type="PIRSF" id="PIRSF006205">
    <property type="entry name" value="Dxp_reductismrs"/>
    <property type="match status" value="1"/>
</dbReference>
<evidence type="ECO:0000256" key="1">
    <source>
        <dbReference type="ARBA" id="ARBA00005094"/>
    </source>
</evidence>
<dbReference type="HAMAP" id="MF_00183">
    <property type="entry name" value="DXP_reductoisom"/>
    <property type="match status" value="1"/>
</dbReference>
<dbReference type="InterPro" id="IPR013644">
    <property type="entry name" value="DXP_reductoisomerase_C"/>
</dbReference>
<feature type="binding site" evidence="9">
    <location>
        <position position="200"/>
    </location>
    <ligand>
        <name>1-deoxy-D-xylulose 5-phosphate</name>
        <dbReference type="ChEBI" id="CHEBI:57792"/>
    </ligand>
</feature>
<keyword evidence="9" id="KW-0460">Magnesium</keyword>
<keyword evidence="5 9" id="KW-0560">Oxidoreductase</keyword>
<dbReference type="InterPro" id="IPR036291">
    <property type="entry name" value="NAD(P)-bd_dom_sf"/>
</dbReference>
<feature type="binding site" evidence="9">
    <location>
        <position position="218"/>
    </location>
    <ligand>
        <name>1-deoxy-D-xylulose 5-phosphate</name>
        <dbReference type="ChEBI" id="CHEBI:57792"/>
    </ligand>
</feature>
<dbReference type="Pfam" id="PF13288">
    <property type="entry name" value="DXPR_C"/>
    <property type="match status" value="1"/>
</dbReference>
<comment type="pathway">
    <text evidence="1 9">Isoprenoid biosynthesis; isopentenyl diphosphate biosynthesis via DXP pathway; isopentenyl diphosphate from 1-deoxy-D-xylulose 5-phosphate: step 1/6.</text>
</comment>
<proteinExistence type="inferred from homology"/>
<evidence type="ECO:0000259" key="12">
    <source>
        <dbReference type="Pfam" id="PF13288"/>
    </source>
</evidence>
<evidence type="ECO:0000256" key="9">
    <source>
        <dbReference type="HAMAP-Rule" id="MF_00183"/>
    </source>
</evidence>
<organism evidence="13 14">
    <name type="scientific">Candidatus Gallitreponema excrementavium</name>
    <dbReference type="NCBI Taxonomy" id="2840840"/>
    <lineage>
        <taxon>Bacteria</taxon>
        <taxon>Pseudomonadati</taxon>
        <taxon>Spirochaetota</taxon>
        <taxon>Spirochaetia</taxon>
        <taxon>Spirochaetales</taxon>
        <taxon>Candidatus Gallitreponema</taxon>
    </lineage>
</organism>
<protein>
    <recommendedName>
        <fullName evidence="9">1-deoxy-D-xylulose 5-phosphate reductoisomerase</fullName>
        <shortName evidence="9">DXP reductoisomerase</shortName>
        <ecNumber evidence="9">1.1.1.267</ecNumber>
    </recommendedName>
    <alternativeName>
        <fullName evidence="9">1-deoxyxylulose-5-phosphate reductoisomerase</fullName>
    </alternativeName>
    <alternativeName>
        <fullName evidence="9">2-C-methyl-D-erythritol 4-phosphate synthase</fullName>
    </alternativeName>
</protein>
<feature type="domain" description="1-deoxy-D-xylulose 5-phosphate reductoisomerase C-terminal" evidence="11">
    <location>
        <begin position="140"/>
        <end position="230"/>
    </location>
</feature>
<dbReference type="GO" id="GO:0030604">
    <property type="term" value="F:1-deoxy-D-xylulose-5-phosphate reductoisomerase activity"/>
    <property type="evidence" value="ECO:0007669"/>
    <property type="project" value="UniProtKB-UniRule"/>
</dbReference>
<dbReference type="EMBL" id="JADIMM010000117">
    <property type="protein sequence ID" value="MBO8458592.1"/>
    <property type="molecule type" value="Genomic_DNA"/>
</dbReference>
<feature type="binding site" evidence="9">
    <location>
        <position position="10"/>
    </location>
    <ligand>
        <name>NADPH</name>
        <dbReference type="ChEBI" id="CHEBI:57783"/>
    </ligand>
</feature>
<keyword evidence="6 9" id="KW-0464">Manganese</keyword>
<evidence type="ECO:0000313" key="14">
    <source>
        <dbReference type="Proteomes" id="UP000823638"/>
    </source>
</evidence>
<dbReference type="SUPFAM" id="SSF51735">
    <property type="entry name" value="NAD(P)-binding Rossmann-fold domains"/>
    <property type="match status" value="1"/>
</dbReference>
<keyword evidence="3 9" id="KW-0479">Metal-binding</keyword>
<reference evidence="13" key="2">
    <citation type="journal article" date="2021" name="PeerJ">
        <title>Extensive microbial diversity within the chicken gut microbiome revealed by metagenomics and culture.</title>
        <authorList>
            <person name="Gilroy R."/>
            <person name="Ravi A."/>
            <person name="Getino M."/>
            <person name="Pursley I."/>
            <person name="Horton D.L."/>
            <person name="Alikhan N.F."/>
            <person name="Baker D."/>
            <person name="Gharbi K."/>
            <person name="Hall N."/>
            <person name="Watson M."/>
            <person name="Adriaenssens E.M."/>
            <person name="Foster-Nyarko E."/>
            <person name="Jarju S."/>
            <person name="Secka A."/>
            <person name="Antonio M."/>
            <person name="Oren A."/>
            <person name="Chaudhuri R.R."/>
            <person name="La Ragione R."/>
            <person name="Hildebrand F."/>
            <person name="Pallen M.J."/>
        </authorList>
    </citation>
    <scope>NUCLEOTIDE SEQUENCE</scope>
    <source>
        <strain evidence="13">10532</strain>
    </source>
</reference>
<dbReference type="GO" id="GO:0030145">
    <property type="term" value="F:manganese ion binding"/>
    <property type="evidence" value="ECO:0007669"/>
    <property type="project" value="TreeGrafter"/>
</dbReference>
<dbReference type="PANTHER" id="PTHR30525:SF0">
    <property type="entry name" value="1-DEOXY-D-XYLULOSE 5-PHOSPHATE REDUCTOISOMERASE, CHLOROPLASTIC"/>
    <property type="match status" value="1"/>
</dbReference>
<dbReference type="PANTHER" id="PTHR30525">
    <property type="entry name" value="1-DEOXY-D-XYLULOSE 5-PHOSPHATE REDUCTOISOMERASE"/>
    <property type="match status" value="1"/>
</dbReference>
<dbReference type="Pfam" id="PF08436">
    <property type="entry name" value="DXP_redisom_C"/>
    <property type="match status" value="1"/>
</dbReference>
<dbReference type="NCBIfam" id="TIGR00243">
    <property type="entry name" value="Dxr"/>
    <property type="match status" value="1"/>
</dbReference>
<comment type="caution">
    <text evidence="9">Lacks conserved residue(s) required for the propagation of feature annotation.</text>
</comment>
<feature type="binding site" evidence="9">
    <location>
        <position position="177"/>
    </location>
    <ligand>
        <name>1-deoxy-D-xylulose 5-phosphate</name>
        <dbReference type="ChEBI" id="CHEBI:57792"/>
    </ligand>
</feature>
<feature type="binding site" evidence="9">
    <location>
        <position position="206"/>
    </location>
    <ligand>
        <name>NADPH</name>
        <dbReference type="ChEBI" id="CHEBI:57783"/>
    </ligand>
</feature>
<feature type="binding site" evidence="9">
    <location>
        <position position="37"/>
    </location>
    <ligand>
        <name>NADPH</name>
        <dbReference type="ChEBI" id="CHEBI:57783"/>
    </ligand>
</feature>
<keyword evidence="7 9" id="KW-0414">Isoprene biosynthesis</keyword>
<feature type="binding site" evidence="9">
    <location>
        <position position="213"/>
    </location>
    <ligand>
        <name>1-deoxy-D-xylulose 5-phosphate</name>
        <dbReference type="ChEBI" id="CHEBI:57792"/>
    </ligand>
</feature>
<dbReference type="EC" id="1.1.1.267" evidence="9"/>
<feature type="domain" description="1-deoxy-D-xylulose 5-phosphate reductoisomerase N-terminal" evidence="10">
    <location>
        <begin position="4"/>
        <end position="126"/>
    </location>
</feature>
<feature type="binding site" evidence="9">
    <location>
        <position position="120"/>
    </location>
    <ligand>
        <name>NADPH</name>
        <dbReference type="ChEBI" id="CHEBI:57783"/>
    </ligand>
</feature>
<feature type="binding site" evidence="9">
    <location>
        <position position="222"/>
    </location>
    <ligand>
        <name>Mn(2+)</name>
        <dbReference type="ChEBI" id="CHEBI:29035"/>
    </ligand>
</feature>
<reference evidence="13" key="1">
    <citation type="submission" date="2020-10" db="EMBL/GenBank/DDBJ databases">
        <authorList>
            <person name="Gilroy R."/>
        </authorList>
    </citation>
    <scope>NUCLEOTIDE SEQUENCE</scope>
    <source>
        <strain evidence="13">10532</strain>
    </source>
</reference>
<comment type="caution">
    <text evidence="13">The sequence shown here is derived from an EMBL/GenBank/DDBJ whole genome shotgun (WGS) entry which is preliminary data.</text>
</comment>
<evidence type="ECO:0000256" key="3">
    <source>
        <dbReference type="ARBA" id="ARBA00022723"/>
    </source>
</evidence>
<feature type="binding site" evidence="9">
    <location>
        <position position="145"/>
    </location>
    <ligand>
        <name>1-deoxy-D-xylulose 5-phosphate</name>
        <dbReference type="ChEBI" id="CHEBI:57792"/>
    </ligand>
</feature>
<keyword evidence="4 9" id="KW-0521">NADP</keyword>
<dbReference type="Gene3D" id="3.40.50.720">
    <property type="entry name" value="NAD(P)-binding Rossmann-like Domain"/>
    <property type="match status" value="1"/>
</dbReference>
<evidence type="ECO:0000256" key="4">
    <source>
        <dbReference type="ARBA" id="ARBA00022857"/>
    </source>
</evidence>
<evidence type="ECO:0000259" key="11">
    <source>
        <dbReference type="Pfam" id="PF08436"/>
    </source>
</evidence>
<feature type="domain" description="DXP reductoisomerase C-terminal" evidence="12">
    <location>
        <begin position="262"/>
        <end position="377"/>
    </location>
</feature>
<sequence>MKKVLVLGATGSIGASTLRVISEKKDLYTPVGFSANKDYKKLQELNAQYPGAMFCLTGLTKDDLPFKPDSNWFFGKTGLEEFIQNSGAEICINGIAGSPGLFASVKVLENGINLALANKETMVMAGDLIKKTAKKNHCCIIPVDSEHSAVFFLITSLKKCFSEFNEPIISRIILTASGGPFRTWEKNKIMTAKLSDALKHPTWSMGRKITVDSATMANKGLEVIEAWQLFDISPDKITVTVHPQSLVHSMVELIDNSVYAQLSQPDMAHPIAQALSYPYCVNSGFRPFDFSSFLTISFEPPRSDVFRMLPLAYETIKKGGFYPVVYNGANEIAVESFIQGKITFGEISRIVEECLQKDWNGVPDSYESVEDCNIQCKEISRRIISKTEV</sequence>
<dbReference type="SUPFAM" id="SSF69055">
    <property type="entry name" value="1-deoxy-D-xylulose-5-phosphate reductoisomerase, C-terminal domain"/>
    <property type="match status" value="1"/>
</dbReference>
<evidence type="ECO:0000256" key="8">
    <source>
        <dbReference type="ARBA" id="ARBA00048543"/>
    </source>
</evidence>
<evidence type="ECO:0000256" key="5">
    <source>
        <dbReference type="ARBA" id="ARBA00023002"/>
    </source>
</evidence>
<gene>
    <name evidence="9" type="primary">dxr</name>
    <name evidence="13" type="ORF">IAA81_10295</name>
</gene>
<feature type="binding site" evidence="9">
    <location>
        <position position="146"/>
    </location>
    <ligand>
        <name>1-deoxy-D-xylulose 5-phosphate</name>
        <dbReference type="ChEBI" id="CHEBI:57792"/>
    </ligand>
</feature>
<comment type="catalytic activity">
    <reaction evidence="8">
        <text>2-C-methyl-D-erythritol 4-phosphate + NADP(+) = 1-deoxy-D-xylulose 5-phosphate + NADPH + H(+)</text>
        <dbReference type="Rhea" id="RHEA:13717"/>
        <dbReference type="ChEBI" id="CHEBI:15378"/>
        <dbReference type="ChEBI" id="CHEBI:57783"/>
        <dbReference type="ChEBI" id="CHEBI:57792"/>
        <dbReference type="ChEBI" id="CHEBI:58262"/>
        <dbReference type="ChEBI" id="CHEBI:58349"/>
        <dbReference type="EC" id="1.1.1.267"/>
    </reaction>
    <physiologicalReaction direction="right-to-left" evidence="8">
        <dbReference type="Rhea" id="RHEA:13719"/>
    </physiologicalReaction>
</comment>
<dbReference type="Proteomes" id="UP000823638">
    <property type="component" value="Unassembled WGS sequence"/>
</dbReference>
<dbReference type="GO" id="GO:0051484">
    <property type="term" value="P:isopentenyl diphosphate biosynthetic process, methylerythritol 4-phosphate pathway involved in terpenoid biosynthetic process"/>
    <property type="evidence" value="ECO:0007669"/>
    <property type="project" value="TreeGrafter"/>
</dbReference>
<comment type="cofactor">
    <cofactor evidence="9">
        <name>Mg(2+)</name>
        <dbReference type="ChEBI" id="CHEBI:18420"/>
    </cofactor>
    <cofactor evidence="9">
        <name>Mn(2+)</name>
        <dbReference type="ChEBI" id="CHEBI:29035"/>
    </cofactor>
</comment>
<dbReference type="InterPro" id="IPR036169">
    <property type="entry name" value="DXPR_C_sf"/>
</dbReference>
<evidence type="ECO:0000313" key="13">
    <source>
        <dbReference type="EMBL" id="MBO8458592.1"/>
    </source>
</evidence>
<evidence type="ECO:0000259" key="10">
    <source>
        <dbReference type="Pfam" id="PF02670"/>
    </source>
</evidence>
<dbReference type="InterPro" id="IPR003821">
    <property type="entry name" value="DXP_reductoisomerase"/>
</dbReference>
<dbReference type="InterPro" id="IPR026877">
    <property type="entry name" value="DXPR_C"/>
</dbReference>
<dbReference type="Pfam" id="PF02670">
    <property type="entry name" value="DXP_reductoisom"/>
    <property type="match status" value="1"/>
</dbReference>
<feature type="binding site" evidence="9">
    <location>
        <position position="11"/>
    </location>
    <ligand>
        <name>NADPH</name>
        <dbReference type="ChEBI" id="CHEBI:57783"/>
    </ligand>
</feature>
<accession>A0A9D9HRD7</accession>
<feature type="binding site" evidence="9">
    <location>
        <position position="119"/>
    </location>
    <ligand>
        <name>1-deoxy-D-xylulose 5-phosphate</name>
        <dbReference type="ChEBI" id="CHEBI:57792"/>
    </ligand>
</feature>
<feature type="binding site" evidence="9">
    <location>
        <position position="13"/>
    </location>
    <ligand>
        <name>NADPH</name>
        <dbReference type="ChEBI" id="CHEBI:57783"/>
    </ligand>
</feature>
<dbReference type="Gene3D" id="1.10.1740.10">
    <property type="match status" value="1"/>
</dbReference>
<feature type="binding site" evidence="9">
    <location>
        <position position="219"/>
    </location>
    <ligand>
        <name>1-deoxy-D-xylulose 5-phosphate</name>
        <dbReference type="ChEBI" id="CHEBI:57792"/>
    </ligand>
</feature>
<feature type="binding site" evidence="9">
    <location>
        <position position="144"/>
    </location>
    <ligand>
        <name>Mn(2+)</name>
        <dbReference type="ChEBI" id="CHEBI:29035"/>
    </ligand>
</feature>
<comment type="function">
    <text evidence="9">Catalyzes the NADPH-dependent rearrangement and reduction of 1-deoxy-D-xylulose-5-phosphate (DXP) to 2-C-methyl-D-erythritol 4-phosphate (MEP).</text>
</comment>
<evidence type="ECO:0000256" key="7">
    <source>
        <dbReference type="ARBA" id="ARBA00023229"/>
    </source>
</evidence>
<dbReference type="InterPro" id="IPR013512">
    <property type="entry name" value="DXP_reductoisomerase_N"/>
</dbReference>
<dbReference type="AlphaFoldDB" id="A0A9D9HRD7"/>
<evidence type="ECO:0000256" key="6">
    <source>
        <dbReference type="ARBA" id="ARBA00023211"/>
    </source>
</evidence>
<comment type="similarity">
    <text evidence="2 9">Belongs to the DXR family.</text>
</comment>
<feature type="binding site" evidence="9">
    <location>
        <position position="12"/>
    </location>
    <ligand>
        <name>NADPH</name>
        <dbReference type="ChEBI" id="CHEBI:57783"/>
    </ligand>
</feature>
<dbReference type="GO" id="GO:0070402">
    <property type="term" value="F:NADPH binding"/>
    <property type="evidence" value="ECO:0007669"/>
    <property type="project" value="InterPro"/>
</dbReference>
<feature type="binding site" evidence="9">
    <location>
        <position position="146"/>
    </location>
    <ligand>
        <name>Mn(2+)</name>
        <dbReference type="ChEBI" id="CHEBI:29035"/>
    </ligand>
</feature>